<dbReference type="Pfam" id="PF01263">
    <property type="entry name" value="Aldose_epim"/>
    <property type="match status" value="1"/>
</dbReference>
<dbReference type="GO" id="GO:0030246">
    <property type="term" value="F:carbohydrate binding"/>
    <property type="evidence" value="ECO:0007669"/>
    <property type="project" value="InterPro"/>
</dbReference>
<dbReference type="GO" id="GO:0004034">
    <property type="term" value="F:aldose 1-epimerase activity"/>
    <property type="evidence" value="ECO:0007669"/>
    <property type="project" value="TreeGrafter"/>
</dbReference>
<evidence type="ECO:0000256" key="2">
    <source>
        <dbReference type="ARBA" id="ARBA00023235"/>
    </source>
</evidence>
<evidence type="ECO:0000313" key="6">
    <source>
        <dbReference type="Proteomes" id="UP000326532"/>
    </source>
</evidence>
<evidence type="ECO:0000256" key="4">
    <source>
        <dbReference type="SAM" id="Phobius"/>
    </source>
</evidence>
<dbReference type="InterPro" id="IPR014718">
    <property type="entry name" value="GH-type_carb-bd"/>
</dbReference>
<protein>
    <submittedName>
        <fullName evidence="5">Galactose mutarotase-like domain-containing protein</fullName>
    </submittedName>
</protein>
<dbReference type="FunFam" id="2.70.98.10:FF:000014">
    <property type="entry name" value="Aldose 1-epimerase, putative"/>
    <property type="match status" value="1"/>
</dbReference>
<organism evidence="5 6">
    <name type="scientific">Aspergillus parasiticus</name>
    <dbReference type="NCBI Taxonomy" id="5067"/>
    <lineage>
        <taxon>Eukaryota</taxon>
        <taxon>Fungi</taxon>
        <taxon>Dikarya</taxon>
        <taxon>Ascomycota</taxon>
        <taxon>Pezizomycotina</taxon>
        <taxon>Eurotiomycetes</taxon>
        <taxon>Eurotiomycetidae</taxon>
        <taxon>Eurotiales</taxon>
        <taxon>Aspergillaceae</taxon>
        <taxon>Aspergillus</taxon>
        <taxon>Aspergillus subgen. Circumdati</taxon>
    </lineage>
</organism>
<keyword evidence="4" id="KW-0472">Membrane</keyword>
<dbReference type="AlphaFoldDB" id="A0A5N6DY37"/>
<dbReference type="Proteomes" id="UP000326532">
    <property type="component" value="Unassembled WGS sequence"/>
</dbReference>
<proteinExistence type="inferred from homology"/>
<feature type="transmembrane region" description="Helical" evidence="4">
    <location>
        <begin position="27"/>
        <end position="48"/>
    </location>
</feature>
<dbReference type="PANTHER" id="PTHR10091">
    <property type="entry name" value="ALDOSE-1-EPIMERASE"/>
    <property type="match status" value="1"/>
</dbReference>
<dbReference type="InterPro" id="IPR011013">
    <property type="entry name" value="Gal_mutarotase_sf_dom"/>
</dbReference>
<evidence type="ECO:0000256" key="3">
    <source>
        <dbReference type="ARBA" id="ARBA00023277"/>
    </source>
</evidence>
<dbReference type="Gene3D" id="2.70.98.10">
    <property type="match status" value="1"/>
</dbReference>
<dbReference type="SUPFAM" id="SSF74650">
    <property type="entry name" value="Galactose mutarotase-like"/>
    <property type="match status" value="1"/>
</dbReference>
<name>A0A5N6DY37_ASPPA</name>
<dbReference type="VEuPathDB" id="FungiDB:BDV34DRAFT_188495"/>
<keyword evidence="4" id="KW-0812">Transmembrane</keyword>
<evidence type="ECO:0000313" key="5">
    <source>
        <dbReference type="EMBL" id="KAB8209503.1"/>
    </source>
</evidence>
<dbReference type="CDD" id="cd09019">
    <property type="entry name" value="galactose_mutarotase_like"/>
    <property type="match status" value="1"/>
</dbReference>
<reference evidence="5 6" key="1">
    <citation type="submission" date="2019-04" db="EMBL/GenBank/DDBJ databases">
        <title>Fungal friends and foes A comparative genomics study of 23 Aspergillus species from section Flavi.</title>
        <authorList>
            <consortium name="DOE Joint Genome Institute"/>
            <person name="Kjaerbolling I."/>
            <person name="Vesth T.C."/>
            <person name="Frisvad J.C."/>
            <person name="Nybo J.L."/>
            <person name="Theobald S."/>
            <person name="Kildgaard S."/>
            <person name="Petersen T.I."/>
            <person name="Kuo A."/>
            <person name="Sato A."/>
            <person name="Lyhne E.K."/>
            <person name="Kogle M.E."/>
            <person name="Wiebenga A."/>
            <person name="Kun R.S."/>
            <person name="Lubbers R.J."/>
            <person name="Makela M.R."/>
            <person name="Barry K."/>
            <person name="Chovatia M."/>
            <person name="Clum A."/>
            <person name="Daum C."/>
            <person name="Haridas S."/>
            <person name="He G."/>
            <person name="LaButti K."/>
            <person name="Lipzen A."/>
            <person name="Mondo S."/>
            <person name="Pangilinan J."/>
            <person name="Riley R."/>
            <person name="Salamov A."/>
            <person name="Simmons B.A."/>
            <person name="Magnuson J.K."/>
            <person name="Henrissat B."/>
            <person name="Mortensen U.H."/>
            <person name="Larsen T.O."/>
            <person name="De vries R.P."/>
            <person name="Grigoriev I.V."/>
            <person name="Machida M."/>
            <person name="Baker S.E."/>
            <person name="Andersen M.R."/>
        </authorList>
    </citation>
    <scope>NUCLEOTIDE SEQUENCE [LARGE SCALE GENOMIC DNA]</scope>
    <source>
        <strain evidence="5 6">CBS 117618</strain>
    </source>
</reference>
<comment type="similarity">
    <text evidence="1">Belongs to the aldose epimerase family.</text>
</comment>
<dbReference type="GO" id="GO:0006006">
    <property type="term" value="P:glucose metabolic process"/>
    <property type="evidence" value="ECO:0007669"/>
    <property type="project" value="TreeGrafter"/>
</dbReference>
<sequence>MIHSFKSYQGFSQLLGCLPSVLCPARITIRLLSVYCFIFLAATTLLGIRMHLKSYLSAALYGLPALALDAAASSTSNSSAVDPFKVYTITAENITAKLIPYGARLTSLLVPDRDGNEQDVVVGYDDPKDYLKDTETDHTYFGAVVGRYANRIKNGTFQIDGDEYEIPKNEHNGTNPLHGGDVGYDQRNWTVTAQSDSSITFTLLDRALEGFPGDVITHAVFSVDSDVTAENPKGLPQLTTKLISLALTEKTPIMTANHIYWNLNAFKETNVLNDTFLQLPLSKRLIGTDGILIPNGTILGVDSYDGAPDFTTGKLVGQDIEKAEGLCGTGCTGYDNCFIVDRDSAYGAANSMVPVVRMNSSTTGISLEVASNQQAVQIYTCDGQKGNIPIKPSQAKRNKEEGIEGATGVNQYGCVVIETEGWIDGINNPEWGQLSDQIYSPTGAPAVNWATYKFGTV</sequence>
<keyword evidence="3" id="KW-0119">Carbohydrate metabolism</keyword>
<evidence type="ECO:0000256" key="1">
    <source>
        <dbReference type="ARBA" id="ARBA00006206"/>
    </source>
</evidence>
<dbReference type="InterPro" id="IPR047215">
    <property type="entry name" value="Galactose_mutarotase-like"/>
</dbReference>
<dbReference type="GO" id="GO:0033499">
    <property type="term" value="P:galactose catabolic process via UDP-galactose, Leloir pathway"/>
    <property type="evidence" value="ECO:0007669"/>
    <property type="project" value="TreeGrafter"/>
</dbReference>
<dbReference type="OMA" id="NWATYQF"/>
<dbReference type="EMBL" id="ML734946">
    <property type="protein sequence ID" value="KAB8209503.1"/>
    <property type="molecule type" value="Genomic_DNA"/>
</dbReference>
<dbReference type="InterPro" id="IPR008183">
    <property type="entry name" value="Aldose_1/G6P_1-epimerase"/>
</dbReference>
<gene>
    <name evidence="5" type="ORF">BDV34DRAFT_188495</name>
</gene>
<keyword evidence="6" id="KW-1185">Reference proteome</keyword>
<dbReference type="PANTHER" id="PTHR10091:SF6">
    <property type="entry name" value="1-EPIMERASE, PUTATIVE (AFU_ORTHOLOGUE AFUA_3G13240)-RELATED"/>
    <property type="match status" value="1"/>
</dbReference>
<accession>A0A5N6DY37</accession>
<keyword evidence="2" id="KW-0413">Isomerase</keyword>
<keyword evidence="4" id="KW-1133">Transmembrane helix</keyword>